<dbReference type="RefSeq" id="WP_008139810.1">
    <property type="nucleotide sequence ID" value="NZ_EQ973628.1"/>
</dbReference>
<feature type="transmembrane region" description="Helical" evidence="1">
    <location>
        <begin position="73"/>
        <end position="95"/>
    </location>
</feature>
<gene>
    <name evidence="2" type="ORF">BACCOPRO_00082</name>
</gene>
<name>S0F400_9BACT</name>
<reference evidence="2 3" key="1">
    <citation type="submission" date="2008-12" db="EMBL/GenBank/DDBJ databases">
        <authorList>
            <person name="Fulton L."/>
            <person name="Clifton S."/>
            <person name="Fulton B."/>
            <person name="Xu J."/>
            <person name="Minx P."/>
            <person name="Pepin K.H."/>
            <person name="Johnson M."/>
            <person name="Bhonagiri V."/>
            <person name="Nash W.E."/>
            <person name="Mardis E.R."/>
            <person name="Wilson R.K."/>
        </authorList>
    </citation>
    <scope>NUCLEOTIDE SEQUENCE [LARGE SCALE GENOMIC DNA]</scope>
    <source>
        <strain evidence="2 3">DSM 18228</strain>
    </source>
</reference>
<keyword evidence="3" id="KW-1185">Reference proteome</keyword>
<evidence type="ECO:0000256" key="1">
    <source>
        <dbReference type="SAM" id="Phobius"/>
    </source>
</evidence>
<feature type="transmembrane region" description="Helical" evidence="1">
    <location>
        <begin position="12"/>
        <end position="34"/>
    </location>
</feature>
<protein>
    <submittedName>
        <fullName evidence="2">Uncharacterized protein</fullName>
    </submittedName>
</protein>
<evidence type="ECO:0000313" key="2">
    <source>
        <dbReference type="EMBL" id="EEF74623.1"/>
    </source>
</evidence>
<keyword evidence="1" id="KW-0812">Transmembrane</keyword>
<sequence>MITEKLLTPDILQTIIICCTIIIIATIGVSAYRVYQKQLRSWGSYIYYASILTLIGIIVFSNAFYGNRNVLDFISLASALISIILAVVTILYSFYSNSQSTGQVEILNNAAKSVEEATLSYSESAESLQENISKIIAAVNRVEEKTDRIIDMAFGSVSGTNNHLINFDLEAYIKEYVDLASPVGVVAMYACIKSKDANKNWNLDLFISENNQFYCSGFLISTTSAGFITLNIDFSNGNVSSL</sequence>
<dbReference type="HOGENOM" id="CLU_1145419_0_0_10"/>
<dbReference type="EMBL" id="ACBW01000009">
    <property type="protein sequence ID" value="EEF74623.1"/>
    <property type="molecule type" value="Genomic_DNA"/>
</dbReference>
<feature type="transmembrane region" description="Helical" evidence="1">
    <location>
        <begin position="46"/>
        <end position="67"/>
    </location>
</feature>
<dbReference type="Proteomes" id="UP000014073">
    <property type="component" value="Unassembled WGS sequence"/>
</dbReference>
<organism evidence="2 3">
    <name type="scientific">Phocaeicola coprophilus DSM 18228 = JCM 13818</name>
    <dbReference type="NCBI Taxonomy" id="547042"/>
    <lineage>
        <taxon>Bacteria</taxon>
        <taxon>Pseudomonadati</taxon>
        <taxon>Bacteroidota</taxon>
        <taxon>Bacteroidia</taxon>
        <taxon>Bacteroidales</taxon>
        <taxon>Bacteroidaceae</taxon>
        <taxon>Phocaeicola</taxon>
    </lineage>
</organism>
<dbReference type="AlphaFoldDB" id="S0F400"/>
<accession>S0F400</accession>
<evidence type="ECO:0000313" key="3">
    <source>
        <dbReference type="Proteomes" id="UP000014073"/>
    </source>
</evidence>
<keyword evidence="1" id="KW-0472">Membrane</keyword>
<keyword evidence="1" id="KW-1133">Transmembrane helix</keyword>
<proteinExistence type="predicted"/>
<dbReference type="STRING" id="547042.BACCOPRO_00082"/>
<comment type="caution">
    <text evidence="2">The sequence shown here is derived from an EMBL/GenBank/DDBJ whole genome shotgun (WGS) entry which is preliminary data.</text>
</comment>